<evidence type="ECO:0000313" key="1">
    <source>
        <dbReference type="EMBL" id="TFL04794.1"/>
    </source>
</evidence>
<dbReference type="EMBL" id="ML178818">
    <property type="protein sequence ID" value="TFL04794.1"/>
    <property type="molecule type" value="Genomic_DNA"/>
</dbReference>
<protein>
    <submittedName>
        <fullName evidence="1">Uncharacterized protein</fullName>
    </submittedName>
</protein>
<organism evidence="1 2">
    <name type="scientific">Pterulicium gracile</name>
    <dbReference type="NCBI Taxonomy" id="1884261"/>
    <lineage>
        <taxon>Eukaryota</taxon>
        <taxon>Fungi</taxon>
        <taxon>Dikarya</taxon>
        <taxon>Basidiomycota</taxon>
        <taxon>Agaricomycotina</taxon>
        <taxon>Agaricomycetes</taxon>
        <taxon>Agaricomycetidae</taxon>
        <taxon>Agaricales</taxon>
        <taxon>Pleurotineae</taxon>
        <taxon>Pterulaceae</taxon>
        <taxon>Pterulicium</taxon>
    </lineage>
</organism>
<proteinExistence type="predicted"/>
<accession>A0A5C3R229</accession>
<gene>
    <name evidence="1" type="ORF">BDV98DRAFT_562843</name>
</gene>
<reference evidence="1 2" key="1">
    <citation type="journal article" date="2019" name="Nat. Ecol. Evol.">
        <title>Megaphylogeny resolves global patterns of mushroom evolution.</title>
        <authorList>
            <person name="Varga T."/>
            <person name="Krizsan K."/>
            <person name="Foldi C."/>
            <person name="Dima B."/>
            <person name="Sanchez-Garcia M."/>
            <person name="Sanchez-Ramirez S."/>
            <person name="Szollosi G.J."/>
            <person name="Szarkandi J.G."/>
            <person name="Papp V."/>
            <person name="Albert L."/>
            <person name="Andreopoulos W."/>
            <person name="Angelini C."/>
            <person name="Antonin V."/>
            <person name="Barry K.W."/>
            <person name="Bougher N.L."/>
            <person name="Buchanan P."/>
            <person name="Buyck B."/>
            <person name="Bense V."/>
            <person name="Catcheside P."/>
            <person name="Chovatia M."/>
            <person name="Cooper J."/>
            <person name="Damon W."/>
            <person name="Desjardin D."/>
            <person name="Finy P."/>
            <person name="Geml J."/>
            <person name="Haridas S."/>
            <person name="Hughes K."/>
            <person name="Justo A."/>
            <person name="Karasinski D."/>
            <person name="Kautmanova I."/>
            <person name="Kiss B."/>
            <person name="Kocsube S."/>
            <person name="Kotiranta H."/>
            <person name="LaButti K.M."/>
            <person name="Lechner B.E."/>
            <person name="Liimatainen K."/>
            <person name="Lipzen A."/>
            <person name="Lukacs Z."/>
            <person name="Mihaltcheva S."/>
            <person name="Morgado L.N."/>
            <person name="Niskanen T."/>
            <person name="Noordeloos M.E."/>
            <person name="Ohm R.A."/>
            <person name="Ortiz-Santana B."/>
            <person name="Ovrebo C."/>
            <person name="Racz N."/>
            <person name="Riley R."/>
            <person name="Savchenko A."/>
            <person name="Shiryaev A."/>
            <person name="Soop K."/>
            <person name="Spirin V."/>
            <person name="Szebenyi C."/>
            <person name="Tomsovsky M."/>
            <person name="Tulloss R.E."/>
            <person name="Uehling J."/>
            <person name="Grigoriev I.V."/>
            <person name="Vagvolgyi C."/>
            <person name="Papp T."/>
            <person name="Martin F.M."/>
            <person name="Miettinen O."/>
            <person name="Hibbett D.S."/>
            <person name="Nagy L.G."/>
        </authorList>
    </citation>
    <scope>NUCLEOTIDE SEQUENCE [LARGE SCALE GENOMIC DNA]</scope>
    <source>
        <strain evidence="1 2">CBS 309.79</strain>
    </source>
</reference>
<dbReference type="Proteomes" id="UP000305067">
    <property type="component" value="Unassembled WGS sequence"/>
</dbReference>
<dbReference type="AlphaFoldDB" id="A0A5C3R229"/>
<keyword evidence="2" id="KW-1185">Reference proteome</keyword>
<sequence>MVLLAVLLPQHGFISSASLPKMTHLSGDQPEHPQSNDISRCTAPGTAQCLRCKCSSVQYRFTSSMHGFNPLNCVSGPPLIDTARDSIIIYPARRK</sequence>
<evidence type="ECO:0000313" key="2">
    <source>
        <dbReference type="Proteomes" id="UP000305067"/>
    </source>
</evidence>
<name>A0A5C3R229_9AGAR</name>